<reference evidence="2 3" key="1">
    <citation type="submission" date="2023-11" db="EMBL/GenBank/DDBJ databases">
        <title>A Novel Polar Bacteriovorax (B. antarcticus) Isolated from the Biocrust in Antarctica.</title>
        <authorList>
            <person name="Mun W."/>
            <person name="Choi S.Y."/>
            <person name="Mitchell R.J."/>
        </authorList>
    </citation>
    <scope>NUCLEOTIDE SEQUENCE [LARGE SCALE GENOMIC DNA]</scope>
    <source>
        <strain evidence="2 3">PP10</strain>
    </source>
</reference>
<name>A0ABU5VXG0_9BACT</name>
<protein>
    <submittedName>
        <fullName evidence="2">Tail fiber domain-containing protein</fullName>
    </submittedName>
</protein>
<organism evidence="2 3">
    <name type="scientific">Bacteriovorax antarcticus</name>
    <dbReference type="NCBI Taxonomy" id="3088717"/>
    <lineage>
        <taxon>Bacteria</taxon>
        <taxon>Pseudomonadati</taxon>
        <taxon>Bdellovibrionota</taxon>
        <taxon>Bacteriovoracia</taxon>
        <taxon>Bacteriovoracales</taxon>
        <taxon>Bacteriovoracaceae</taxon>
        <taxon>Bacteriovorax</taxon>
    </lineage>
</organism>
<feature type="domain" description="Peptidase S74" evidence="1">
    <location>
        <begin position="45"/>
        <end position="143"/>
    </location>
</feature>
<proteinExistence type="predicted"/>
<accession>A0ABU5VXG0</accession>
<dbReference type="RefSeq" id="WP_323576562.1">
    <property type="nucleotide sequence ID" value="NZ_JAYGJQ010000002.1"/>
</dbReference>
<dbReference type="EMBL" id="JAYGJQ010000002">
    <property type="protein sequence ID" value="MEA9356705.1"/>
    <property type="molecule type" value="Genomic_DNA"/>
</dbReference>
<evidence type="ECO:0000313" key="2">
    <source>
        <dbReference type="EMBL" id="MEA9356705.1"/>
    </source>
</evidence>
<evidence type="ECO:0000313" key="3">
    <source>
        <dbReference type="Proteomes" id="UP001302274"/>
    </source>
</evidence>
<dbReference type="InterPro" id="IPR030392">
    <property type="entry name" value="S74_ICA"/>
</dbReference>
<sequence>MSNDNSNNESAKKKYVFGELTEYDLEKIETEVLRESVYLDVFAGSDIAFKEDCQKLDSQDVLEKLNTLQAYSFNYKTTEFPENKFPTGEQFGFMAQDLEKVFPQLVSQDASGNKFVNYTQVIPLMAETIKLLSDKVDSLEKKLDQLKN</sequence>
<dbReference type="Proteomes" id="UP001302274">
    <property type="component" value="Unassembled WGS sequence"/>
</dbReference>
<keyword evidence="3" id="KW-1185">Reference proteome</keyword>
<evidence type="ECO:0000259" key="1">
    <source>
        <dbReference type="PROSITE" id="PS51688"/>
    </source>
</evidence>
<dbReference type="PROSITE" id="PS51688">
    <property type="entry name" value="ICA"/>
    <property type="match status" value="1"/>
</dbReference>
<gene>
    <name evidence="2" type="ORF">SHI21_10840</name>
</gene>
<comment type="caution">
    <text evidence="2">The sequence shown here is derived from an EMBL/GenBank/DDBJ whole genome shotgun (WGS) entry which is preliminary data.</text>
</comment>
<dbReference type="Pfam" id="PF13884">
    <property type="entry name" value="Peptidase_S74"/>
    <property type="match status" value="1"/>
</dbReference>